<keyword evidence="11" id="KW-1185">Reference proteome</keyword>
<keyword evidence="3" id="KW-1003">Cell membrane</keyword>
<feature type="transmembrane region" description="Helical" evidence="8">
    <location>
        <begin position="288"/>
        <end position="314"/>
    </location>
</feature>
<dbReference type="Gene3D" id="1.10.3720.10">
    <property type="entry name" value="MetI-like"/>
    <property type="match status" value="2"/>
</dbReference>
<evidence type="ECO:0000256" key="7">
    <source>
        <dbReference type="ARBA" id="ARBA00023136"/>
    </source>
</evidence>
<gene>
    <name evidence="10" type="ORF">Tbon_06230</name>
</gene>
<dbReference type="CDD" id="cd06261">
    <property type="entry name" value="TM_PBP2"/>
    <property type="match status" value="2"/>
</dbReference>
<feature type="transmembrane region" description="Helical" evidence="8">
    <location>
        <begin position="369"/>
        <end position="390"/>
    </location>
</feature>
<feature type="transmembrane region" description="Helical" evidence="8">
    <location>
        <begin position="63"/>
        <end position="83"/>
    </location>
</feature>
<keyword evidence="5 8" id="KW-0812">Transmembrane</keyword>
<evidence type="ECO:0000256" key="3">
    <source>
        <dbReference type="ARBA" id="ARBA00022475"/>
    </source>
</evidence>
<evidence type="ECO:0000256" key="8">
    <source>
        <dbReference type="RuleBase" id="RU363032"/>
    </source>
</evidence>
<evidence type="ECO:0000256" key="4">
    <source>
        <dbReference type="ARBA" id="ARBA00022519"/>
    </source>
</evidence>
<keyword evidence="7 8" id="KW-0472">Membrane</keyword>
<reference evidence="10 11" key="1">
    <citation type="submission" date="2019-08" db="EMBL/GenBank/DDBJ databases">
        <authorList>
            <person name="Toschakov S.V."/>
        </authorList>
    </citation>
    <scope>NUCLEOTIDE SEQUENCE [LARGE SCALE GENOMIC DNA]</scope>
    <source>
        <strain evidence="10 11">3753O</strain>
    </source>
</reference>
<keyword evidence="2 8" id="KW-0813">Transport</keyword>
<evidence type="ECO:0000256" key="6">
    <source>
        <dbReference type="ARBA" id="ARBA00022989"/>
    </source>
</evidence>
<dbReference type="EMBL" id="CP042829">
    <property type="protein sequence ID" value="QFG02904.1"/>
    <property type="molecule type" value="Genomic_DNA"/>
</dbReference>
<accession>A0ABX6C256</accession>
<evidence type="ECO:0000259" key="9">
    <source>
        <dbReference type="PROSITE" id="PS50928"/>
    </source>
</evidence>
<dbReference type="InterPro" id="IPR035906">
    <property type="entry name" value="MetI-like_sf"/>
</dbReference>
<dbReference type="Pfam" id="PF00528">
    <property type="entry name" value="BPD_transp_1"/>
    <property type="match status" value="2"/>
</dbReference>
<feature type="transmembrane region" description="Helical" evidence="8">
    <location>
        <begin position="95"/>
        <end position="119"/>
    </location>
</feature>
<sequence length="531" mass="56585">MAALPFRRPASRAPLALWPPGLAVVAATLVPAWYLVRRSTERGWAPWEEVLRDAAWPLLARSLQLSLVVAVACVVVALPAAWLTTRTDLPFRRAWSVLMAAPLAIPSYVMGMTVVEFLGPKGVLQGWLEPLGVERLPEIYGLWGAAYTLTATSFPYVYLVLRGALATASVAEEEASRSLGVPPWPTFFRIVLPGLAPAIAAGLLLVVLYVLSDFGGVSTLNYNTFTRDIFLEYQSSFDRTRAAVLACVLVAVAAVILVAEMAVRRRAGGRASRRTAPPRPVPLGRWRWPAIGFLALVVLASLALPLGVLGYWLVRGLQVGANFPGIGEAARHSLTMGLAAAALTVALALPLAILAARYGGAGASLLEQVAYLTHALPGLVVALSLVFFGIRYAQAFYQTTWMLLFAYLVLFVPNALSALRANLLRLPPRLEEAGTSLGRPPLRVLATVTIPLARPGMGAAAALVFLTVLKELPATLLLSPPGFETLPGLIWGRTSDALYAGAALPALVLVGLALIPLVVLAWRGDPATLES</sequence>
<evidence type="ECO:0000313" key="11">
    <source>
        <dbReference type="Proteomes" id="UP000326331"/>
    </source>
</evidence>
<dbReference type="PANTHER" id="PTHR43357:SF3">
    <property type="entry name" value="FE(3+)-TRANSPORT SYSTEM PERMEASE PROTEIN FBPB 2"/>
    <property type="match status" value="1"/>
</dbReference>
<keyword evidence="6 8" id="KW-1133">Transmembrane helix</keyword>
<feature type="transmembrane region" description="Helical" evidence="8">
    <location>
        <begin position="139"/>
        <end position="161"/>
    </location>
</feature>
<feature type="transmembrane region" description="Helical" evidence="8">
    <location>
        <begin position="242"/>
        <end position="263"/>
    </location>
</feature>
<evidence type="ECO:0000313" key="10">
    <source>
        <dbReference type="EMBL" id="QFG02904.1"/>
    </source>
</evidence>
<organism evidence="10 11">
    <name type="scientific">Tepidiforma bonchosmolovskayae</name>
    <dbReference type="NCBI Taxonomy" id="2601677"/>
    <lineage>
        <taxon>Bacteria</taxon>
        <taxon>Bacillati</taxon>
        <taxon>Chloroflexota</taxon>
        <taxon>Tepidiformia</taxon>
        <taxon>Tepidiformales</taxon>
        <taxon>Tepidiformaceae</taxon>
        <taxon>Tepidiforma</taxon>
    </lineage>
</organism>
<keyword evidence="4" id="KW-0997">Cell inner membrane</keyword>
<name>A0ABX6C256_9CHLR</name>
<comment type="similarity">
    <text evidence="8">Belongs to the binding-protein-dependent transport system permease family.</text>
</comment>
<evidence type="ECO:0000256" key="2">
    <source>
        <dbReference type="ARBA" id="ARBA00022448"/>
    </source>
</evidence>
<proteinExistence type="inferred from homology"/>
<feature type="transmembrane region" description="Helical" evidence="8">
    <location>
        <begin position="402"/>
        <end position="423"/>
    </location>
</feature>
<comment type="subcellular location">
    <subcellularLocation>
        <location evidence="1">Cell inner membrane</location>
        <topology evidence="1">Multi-pass membrane protein</topology>
    </subcellularLocation>
    <subcellularLocation>
        <location evidence="8">Cell membrane</location>
        <topology evidence="8">Multi-pass membrane protein</topology>
    </subcellularLocation>
</comment>
<feature type="transmembrane region" description="Helical" evidence="8">
    <location>
        <begin position="334"/>
        <end position="357"/>
    </location>
</feature>
<dbReference type="PANTHER" id="PTHR43357">
    <property type="entry name" value="INNER MEMBRANE ABC TRANSPORTER PERMEASE PROTEIN YDCV"/>
    <property type="match status" value="1"/>
</dbReference>
<feature type="transmembrane region" description="Helical" evidence="8">
    <location>
        <begin position="497"/>
        <end position="522"/>
    </location>
</feature>
<feature type="transmembrane region" description="Helical" evidence="8">
    <location>
        <begin position="187"/>
        <end position="211"/>
    </location>
</feature>
<dbReference type="RefSeq" id="WP_158066823.1">
    <property type="nucleotide sequence ID" value="NZ_CP042829.1"/>
</dbReference>
<feature type="transmembrane region" description="Helical" evidence="8">
    <location>
        <begin position="15"/>
        <end position="36"/>
    </location>
</feature>
<protein>
    <submittedName>
        <fullName evidence="10">Iron ABC transporter permease</fullName>
    </submittedName>
</protein>
<feature type="transmembrane region" description="Helical" evidence="8">
    <location>
        <begin position="444"/>
        <end position="469"/>
    </location>
</feature>
<evidence type="ECO:0000256" key="1">
    <source>
        <dbReference type="ARBA" id="ARBA00004429"/>
    </source>
</evidence>
<reference evidence="10 11" key="2">
    <citation type="submission" date="2019-10" db="EMBL/GenBank/DDBJ databases">
        <title>Thermopilla bonchosmolovskayae gen. nov., sp. nov., a moderately thermophilic Chloroflexi bacterium from a Chukotka hot spring (Arctic, Russia), representing a novel classis Thermopillaia, which include previously uncultivated lineage OLB14.</title>
        <authorList>
            <person name="Kochetkova T.V."/>
            <person name="Zayulina K.S."/>
            <person name="Zhigarkov V.S."/>
            <person name="Minaev N.V."/>
            <person name="Novikov A."/>
            <person name="Toshchakov S.V."/>
            <person name="Elcheninov A.G."/>
            <person name="Kublanov I.V."/>
        </authorList>
    </citation>
    <scope>NUCLEOTIDE SEQUENCE [LARGE SCALE GENOMIC DNA]</scope>
    <source>
        <strain evidence="10 11">3753O</strain>
    </source>
</reference>
<dbReference type="PROSITE" id="PS50928">
    <property type="entry name" value="ABC_TM1"/>
    <property type="match status" value="2"/>
</dbReference>
<dbReference type="InterPro" id="IPR000515">
    <property type="entry name" value="MetI-like"/>
</dbReference>
<dbReference type="SUPFAM" id="SSF161098">
    <property type="entry name" value="MetI-like"/>
    <property type="match status" value="2"/>
</dbReference>
<evidence type="ECO:0000256" key="5">
    <source>
        <dbReference type="ARBA" id="ARBA00022692"/>
    </source>
</evidence>
<feature type="domain" description="ABC transmembrane type-1" evidence="9">
    <location>
        <begin position="330"/>
        <end position="520"/>
    </location>
</feature>
<feature type="domain" description="ABC transmembrane type-1" evidence="9">
    <location>
        <begin position="59"/>
        <end position="258"/>
    </location>
</feature>
<dbReference type="Proteomes" id="UP000326331">
    <property type="component" value="Chromosome"/>
</dbReference>